<dbReference type="EMBL" id="UOFF01000038">
    <property type="protein sequence ID" value="VAW53650.1"/>
    <property type="molecule type" value="Genomic_DNA"/>
</dbReference>
<evidence type="ECO:0000259" key="1">
    <source>
        <dbReference type="Pfam" id="PF20975"/>
    </source>
</evidence>
<feature type="domain" description="DGC-associated coil" evidence="1">
    <location>
        <begin position="4"/>
        <end position="343"/>
    </location>
</feature>
<name>A0A3B0WM91_9ZZZZ</name>
<evidence type="ECO:0000313" key="2">
    <source>
        <dbReference type="EMBL" id="VAW53650.1"/>
    </source>
</evidence>
<gene>
    <name evidence="2" type="ORF">MNBD_GAMMA07-1462</name>
</gene>
<organism evidence="2">
    <name type="scientific">hydrothermal vent metagenome</name>
    <dbReference type="NCBI Taxonomy" id="652676"/>
    <lineage>
        <taxon>unclassified sequences</taxon>
        <taxon>metagenomes</taxon>
        <taxon>ecological metagenomes</taxon>
    </lineage>
</organism>
<protein>
    <recommendedName>
        <fullName evidence="1">DGC-associated coil domain-containing protein</fullName>
    </recommendedName>
</protein>
<reference evidence="2" key="1">
    <citation type="submission" date="2018-06" db="EMBL/GenBank/DDBJ databases">
        <authorList>
            <person name="Zhirakovskaya E."/>
        </authorList>
    </citation>
    <scope>NUCLEOTIDE SEQUENCE</scope>
</reference>
<dbReference type="InterPro" id="IPR048516">
    <property type="entry name" value="DGCcoil"/>
</dbReference>
<feature type="non-terminal residue" evidence="2">
    <location>
        <position position="344"/>
    </location>
</feature>
<proteinExistence type="predicted"/>
<accession>A0A3B0WM91</accession>
<sequence length="344" mass="40099">MESEQWKQKYYDQLDNLEKKEQDWQKLETILKRTIGRLSLAAEGQHTSLDKNITELRSAIKSTIDPIHLNSIVDELSKQLSTLEEQQNSPKRDSIRTLEKLIKNLNLPKNAEKLQHKLLKKFLKSDDTDRDSLLNDTLKLLISVIEVDKNSNKKDTKKPSLIDRIFNSNNSETQDTNESKNNKQNTQLISKQQQLNIYKDCFTDLLNNLDNNKSPSGKLSALKINVRDAQQKNELDKLCDELSKMLHEKNLNHSDLDIPPELNINIGDNLQPTIQELLIQLLEQLIVPIDLHEEIENMKHRLEKETTPSNWKKLLKDVTELINSIRSRMQKEKHEFENFLQQVT</sequence>
<dbReference type="AlphaFoldDB" id="A0A3B0WM91"/>
<dbReference type="Pfam" id="PF20975">
    <property type="entry name" value="DGCcoil"/>
    <property type="match status" value="1"/>
</dbReference>